<dbReference type="Proteomes" id="UP000056255">
    <property type="component" value="Chromosome"/>
</dbReference>
<evidence type="ECO:0000313" key="20">
    <source>
        <dbReference type="EMBL" id="AKV81404.1"/>
    </source>
</evidence>
<evidence type="ECO:0000256" key="3">
    <source>
        <dbReference type="ARBA" id="ARBA00022490"/>
    </source>
</evidence>
<dbReference type="NCBIfam" id="NF009687">
    <property type="entry name" value="PRK13208.1"/>
    <property type="match status" value="1"/>
</dbReference>
<dbReference type="Pfam" id="PF08264">
    <property type="entry name" value="Anticodon_1"/>
    <property type="match status" value="1"/>
</dbReference>
<dbReference type="GO" id="GO:0005829">
    <property type="term" value="C:cytosol"/>
    <property type="evidence" value="ECO:0007669"/>
    <property type="project" value="TreeGrafter"/>
</dbReference>
<protein>
    <recommendedName>
        <fullName evidence="9 13">Valine--tRNA ligase</fullName>
        <ecNumber evidence="2 13">6.1.1.9</ecNumber>
    </recommendedName>
</protein>
<evidence type="ECO:0000256" key="12">
    <source>
        <dbReference type="ARBA" id="ARBA00061452"/>
    </source>
</evidence>
<evidence type="ECO:0000256" key="2">
    <source>
        <dbReference type="ARBA" id="ARBA00013169"/>
    </source>
</evidence>
<dbReference type="EC" id="6.1.1.9" evidence="2 13"/>
<dbReference type="Proteomes" id="UP000061362">
    <property type="component" value="Chromosome"/>
</dbReference>
<evidence type="ECO:0000313" key="26">
    <source>
        <dbReference type="Proteomes" id="UP000068832"/>
    </source>
</evidence>
<gene>
    <name evidence="17" type="ORF">MsedA_1717</name>
    <name evidence="18" type="ORF">MsedB_1719</name>
    <name evidence="19" type="ORF">MsedC_1717</name>
    <name evidence="20" type="ORF">MsedD_1718</name>
    <name evidence="21" type="ORF">MsedE_1719</name>
</gene>
<evidence type="ECO:0000256" key="10">
    <source>
        <dbReference type="ARBA" id="ARBA00047552"/>
    </source>
</evidence>
<reference evidence="23 24" key="1">
    <citation type="journal article" date="2015" name="Genome Announc.">
        <title>Complete Genome Sequences of Evolved Arsenate-Resistant Metallosphaera sedula Strains.</title>
        <authorList>
            <person name="Ai C."/>
            <person name="McCarthy S."/>
            <person name="Schackwitz W."/>
            <person name="Martin J."/>
            <person name="Lipzen A."/>
            <person name="Blum P."/>
        </authorList>
    </citation>
    <scope>NUCLEOTIDE SEQUENCE [LARGE SCALE GENOMIC DNA]</scope>
    <source>
        <strain evidence="19 24">ARS120-1</strain>
        <strain evidence="20 23">ARS120-2</strain>
        <strain evidence="17 26">ARS50-1</strain>
        <strain evidence="18 25">ARS50-2</strain>
    </source>
</reference>
<dbReference type="SUPFAM" id="SSF50677">
    <property type="entry name" value="ValRS/IleRS/LeuRS editing domain"/>
    <property type="match status" value="1"/>
</dbReference>
<evidence type="ECO:0000256" key="7">
    <source>
        <dbReference type="ARBA" id="ARBA00022917"/>
    </source>
</evidence>
<dbReference type="EMBL" id="CP012173">
    <property type="protein sequence ID" value="AKV76908.1"/>
    <property type="molecule type" value="Genomic_DNA"/>
</dbReference>
<dbReference type="PANTHER" id="PTHR11946">
    <property type="entry name" value="VALYL-TRNA SYNTHETASES"/>
    <property type="match status" value="1"/>
</dbReference>
<evidence type="ECO:0000256" key="4">
    <source>
        <dbReference type="ARBA" id="ARBA00022598"/>
    </source>
</evidence>
<evidence type="ECO:0000256" key="13">
    <source>
        <dbReference type="NCBIfam" id="TIGR00422"/>
    </source>
</evidence>
<dbReference type="InterPro" id="IPR013155">
    <property type="entry name" value="M/V/L/I-tRNA-synth_anticd-bd"/>
</dbReference>
<proteinExistence type="inferred from homology"/>
<dbReference type="InterPro" id="IPR009080">
    <property type="entry name" value="tRNAsynth_Ia_anticodon-bd"/>
</dbReference>
<dbReference type="Gene3D" id="1.10.730.10">
    <property type="entry name" value="Isoleucyl-tRNA Synthetase, Domain 1"/>
    <property type="match status" value="1"/>
</dbReference>
<dbReference type="EMBL" id="CP012176">
    <property type="protein sequence ID" value="AKV83638.1"/>
    <property type="molecule type" value="Genomic_DNA"/>
</dbReference>
<dbReference type="InterPro" id="IPR001412">
    <property type="entry name" value="aa-tRNA-synth_I_CS"/>
</dbReference>
<organism evidence="19 24">
    <name type="scientific">Metallosphaera sedula</name>
    <dbReference type="NCBI Taxonomy" id="43687"/>
    <lineage>
        <taxon>Archaea</taxon>
        <taxon>Thermoproteota</taxon>
        <taxon>Thermoprotei</taxon>
        <taxon>Sulfolobales</taxon>
        <taxon>Sulfolobaceae</taxon>
        <taxon>Metallosphaera</taxon>
    </lineage>
</organism>
<keyword evidence="4 14" id="KW-0436">Ligase</keyword>
<dbReference type="EMBL" id="CP012174">
    <property type="protein sequence ID" value="AKV79159.1"/>
    <property type="molecule type" value="Genomic_DNA"/>
</dbReference>
<name>A0A0K1SWS2_9CREN</name>
<dbReference type="SUPFAM" id="SSF52374">
    <property type="entry name" value="Nucleotidylyl transferase"/>
    <property type="match status" value="1"/>
</dbReference>
<dbReference type="PROSITE" id="PS00178">
    <property type="entry name" value="AA_TRNA_LIGASE_I"/>
    <property type="match status" value="1"/>
</dbReference>
<comment type="function">
    <text evidence="11">Catalyzes the attachment of valine to tRNA(Val). As ValRS can inadvertently accommodate and process structurally similar amino acids such as threonine, to avoid such errors, it has a 'posttransfer' editing activity that hydrolyzes mischarged Thr-tRNA(Val) in a tRNA-dependent manner.</text>
</comment>
<evidence type="ECO:0000313" key="21">
    <source>
        <dbReference type="EMBL" id="AKV83638.1"/>
    </source>
</evidence>
<dbReference type="NCBIfam" id="TIGR00422">
    <property type="entry name" value="valS"/>
    <property type="match status" value="1"/>
</dbReference>
<evidence type="ECO:0000313" key="22">
    <source>
        <dbReference type="Proteomes" id="UP000056255"/>
    </source>
</evidence>
<evidence type="ECO:0000256" key="14">
    <source>
        <dbReference type="RuleBase" id="RU363035"/>
    </source>
</evidence>
<dbReference type="InterPro" id="IPR009008">
    <property type="entry name" value="Val/Leu/Ile-tRNA-synth_edit"/>
</dbReference>
<sequence>MLVSGDPLLLSQDEILKRMEEWPKHYNPKDIEPKWQKLWLTQEYWEKIFKFDENSEKPVFFIDTPPPFTSGELHMGHAYWVTIADAMARFKKLQGYNVLFPQGWDTQGLPTELKVQYKLGIPKENRDLFLKKCVEWTEDMIGKMKSAMIRLGYRPNWEQFEYRTYHPNYRRVIQRSLIEMHQKGMIRMKQGPVYWCPKCETAVAQSEVGYLEKQGILVYIGFPLKEGGEIVIATTRPELLGATQAVAVNPQDERYKHLVGKKVILPIFGKEVQIIADPDVEKDFGTGAVMISTYGDPQDIRWQLKYNLPVTELVDERGRIKGTGFLDGLKVEEAKKKIVELLKERGYVRKIESIKHNVLSHTERSDCLSPIEFLVKEQVYIDVVPYKGKLLEEYKKMNFKPQRMASKLEEWINNIEWDWNISRQRLYGTPLPFWYCDNLHLVPADISSLPVDPTKSNPPVEKCPHCGLPLKPLTHVADVWVDSSVTVLYLSGFYENKLRFSKTFPADVRLQGTDIIRTWLFYTFFRTLMLAGNVPFKRVIVHGQVLGPDGTRMSKSKGNNVSPMDRIDEFGADAIRMTLLDASIGDDFPFKWDTVKGKKLLLQKLWNASRLAYPFIHGRKLEKPEVLHPIDQWILAKHKEFVEKAIQAYENQDFFVILSMLYEYFWETIADEYLELIKHRLFSDDRSATYTLGRILKDLIILLHPIAPHITEEIYSLIFGEKQSVLLETLPSTEDIKIAEEVVRMGDSVKKFNSLVRTNKVKMRMSMNSQIRVELQGPKQFVEDVMKVEDDLKKTLKITEIAYREADQLDVKISPT</sequence>
<dbReference type="AlphaFoldDB" id="A0A0K1SWS2"/>
<reference evidence="21 22" key="2">
    <citation type="submission" date="2015-07" db="EMBL/GenBank/DDBJ databases">
        <title>Physiological, transcriptional responses and genome re-sequencing of acid resistant extremely thermoacidophilic Metallosphaera sedula SARC-M1.</title>
        <authorList>
            <person name="Ai C."/>
            <person name="McCarthy S."/>
            <person name="Eckrich V."/>
            <person name="Rudrappa D."/>
            <person name="Qiu G."/>
            <person name="Blum P."/>
        </authorList>
    </citation>
    <scope>NUCLEOTIDE SEQUENCE [LARGE SCALE GENOMIC DNA]</scope>
    <source>
        <strain evidence="21 22">SARC-M1</strain>
    </source>
</reference>
<evidence type="ECO:0000256" key="9">
    <source>
        <dbReference type="ARBA" id="ARBA00024407"/>
    </source>
</evidence>
<dbReference type="GO" id="GO:0006438">
    <property type="term" value="P:valyl-tRNA aminoacylation"/>
    <property type="evidence" value="ECO:0007669"/>
    <property type="project" value="UniProtKB-UniRule"/>
</dbReference>
<dbReference type="Proteomes" id="UP000062398">
    <property type="component" value="Chromosome"/>
</dbReference>
<dbReference type="GO" id="GO:0005524">
    <property type="term" value="F:ATP binding"/>
    <property type="evidence" value="ECO:0007669"/>
    <property type="project" value="UniProtKB-KW"/>
</dbReference>
<accession>A0A0K1SWS2</accession>
<dbReference type="EMBL" id="CP012172">
    <property type="protein sequence ID" value="AKV74671.1"/>
    <property type="molecule type" value="Genomic_DNA"/>
</dbReference>
<comment type="catalytic activity">
    <reaction evidence="10">
        <text>tRNA(Val) + L-valine + ATP = L-valyl-tRNA(Val) + AMP + diphosphate</text>
        <dbReference type="Rhea" id="RHEA:10704"/>
        <dbReference type="Rhea" id="RHEA-COMP:9672"/>
        <dbReference type="Rhea" id="RHEA-COMP:9708"/>
        <dbReference type="ChEBI" id="CHEBI:30616"/>
        <dbReference type="ChEBI" id="CHEBI:33019"/>
        <dbReference type="ChEBI" id="CHEBI:57762"/>
        <dbReference type="ChEBI" id="CHEBI:78442"/>
        <dbReference type="ChEBI" id="CHEBI:78537"/>
        <dbReference type="ChEBI" id="CHEBI:456215"/>
        <dbReference type="EC" id="6.1.1.9"/>
    </reaction>
</comment>
<comment type="subcellular location">
    <subcellularLocation>
        <location evidence="1">Cytoplasm</location>
    </subcellularLocation>
</comment>
<dbReference type="InterPro" id="IPR002303">
    <property type="entry name" value="Valyl-tRNA_ligase"/>
</dbReference>
<dbReference type="FunFam" id="3.40.50.620:FF:000192">
    <property type="entry name" value="Valine--tRNA ligase"/>
    <property type="match status" value="1"/>
</dbReference>
<dbReference type="PRINTS" id="PR00986">
    <property type="entry name" value="TRNASYNTHVAL"/>
</dbReference>
<evidence type="ECO:0000259" key="16">
    <source>
        <dbReference type="Pfam" id="PF08264"/>
    </source>
</evidence>
<evidence type="ECO:0000313" key="17">
    <source>
        <dbReference type="EMBL" id="AKV74671.1"/>
    </source>
</evidence>
<feature type="domain" description="Methionyl/Valyl/Leucyl/Isoleucyl-tRNA synthetase anticodon-binding" evidence="16">
    <location>
        <begin position="631"/>
        <end position="774"/>
    </location>
</feature>
<dbReference type="InterPro" id="IPR014729">
    <property type="entry name" value="Rossmann-like_a/b/a_fold"/>
</dbReference>
<evidence type="ECO:0000256" key="5">
    <source>
        <dbReference type="ARBA" id="ARBA00022741"/>
    </source>
</evidence>
<keyword evidence="5 14" id="KW-0547">Nucleotide-binding</keyword>
<dbReference type="Pfam" id="PF00133">
    <property type="entry name" value="tRNA-synt_1"/>
    <property type="match status" value="1"/>
</dbReference>
<evidence type="ECO:0000313" key="19">
    <source>
        <dbReference type="EMBL" id="AKV79159.1"/>
    </source>
</evidence>
<evidence type="ECO:0000313" key="25">
    <source>
        <dbReference type="Proteomes" id="UP000062475"/>
    </source>
</evidence>
<dbReference type="GO" id="GO:0004832">
    <property type="term" value="F:valine-tRNA ligase activity"/>
    <property type="evidence" value="ECO:0007669"/>
    <property type="project" value="UniProtKB-UniRule"/>
</dbReference>
<dbReference type="Proteomes" id="UP000068832">
    <property type="component" value="Chromosome"/>
</dbReference>
<evidence type="ECO:0000259" key="15">
    <source>
        <dbReference type="Pfam" id="PF00133"/>
    </source>
</evidence>
<dbReference type="CDD" id="cd07962">
    <property type="entry name" value="Anticodon_Ia_Val"/>
    <property type="match status" value="1"/>
</dbReference>
<evidence type="ECO:0000256" key="11">
    <source>
        <dbReference type="ARBA" id="ARBA00055630"/>
    </source>
</evidence>
<dbReference type="PANTHER" id="PTHR11946:SF93">
    <property type="entry name" value="VALINE--TRNA LIGASE, CHLOROPLASTIC_MITOCHONDRIAL 2"/>
    <property type="match status" value="1"/>
</dbReference>
<keyword evidence="3" id="KW-0963">Cytoplasm</keyword>
<keyword evidence="8 14" id="KW-0030">Aminoacyl-tRNA synthetase</keyword>
<evidence type="ECO:0000256" key="8">
    <source>
        <dbReference type="ARBA" id="ARBA00023146"/>
    </source>
</evidence>
<dbReference type="InterPro" id="IPR033705">
    <property type="entry name" value="Anticodon_Ia_Val"/>
</dbReference>
<dbReference type="Gene3D" id="3.40.50.620">
    <property type="entry name" value="HUPs"/>
    <property type="match status" value="2"/>
</dbReference>
<evidence type="ECO:0000256" key="1">
    <source>
        <dbReference type="ARBA" id="ARBA00004496"/>
    </source>
</evidence>
<comment type="similarity">
    <text evidence="12">Belongs to the class-I aminoacyl-tRNA synthetase family. ValS type 2 subfamily.</text>
</comment>
<evidence type="ECO:0000256" key="6">
    <source>
        <dbReference type="ARBA" id="ARBA00022840"/>
    </source>
</evidence>
<dbReference type="EMBL" id="CP012175">
    <property type="protein sequence ID" value="AKV81404.1"/>
    <property type="molecule type" value="Genomic_DNA"/>
</dbReference>
<feature type="domain" description="Aminoacyl-tRNA synthetase class Ia" evidence="15">
    <location>
        <begin position="34"/>
        <end position="588"/>
    </location>
</feature>
<keyword evidence="6 14" id="KW-0067">ATP-binding</keyword>
<dbReference type="GO" id="GO:0002161">
    <property type="term" value="F:aminoacyl-tRNA deacylase activity"/>
    <property type="evidence" value="ECO:0007669"/>
    <property type="project" value="InterPro"/>
</dbReference>
<evidence type="ECO:0000313" key="24">
    <source>
        <dbReference type="Proteomes" id="UP000062398"/>
    </source>
</evidence>
<dbReference type="PATRIC" id="fig|43687.5.peg.1817"/>
<dbReference type="Proteomes" id="UP000062475">
    <property type="component" value="Chromosome"/>
</dbReference>
<dbReference type="SUPFAM" id="SSF47323">
    <property type="entry name" value="Anticodon-binding domain of a subclass of class I aminoacyl-tRNA synthetases"/>
    <property type="match status" value="1"/>
</dbReference>
<dbReference type="InterPro" id="IPR002300">
    <property type="entry name" value="aa-tRNA-synth_Ia"/>
</dbReference>
<evidence type="ECO:0000313" key="23">
    <source>
        <dbReference type="Proteomes" id="UP000061362"/>
    </source>
</evidence>
<keyword evidence="7 14" id="KW-0648">Protein biosynthesis</keyword>
<evidence type="ECO:0000313" key="18">
    <source>
        <dbReference type="EMBL" id="AKV76908.1"/>
    </source>
</evidence>